<evidence type="ECO:0000313" key="10">
    <source>
        <dbReference type="Proteomes" id="UP000579136"/>
    </source>
</evidence>
<dbReference type="InterPro" id="IPR042094">
    <property type="entry name" value="T2SS_GspF_sf"/>
</dbReference>
<feature type="transmembrane region" description="Helical" evidence="7">
    <location>
        <begin position="114"/>
        <end position="137"/>
    </location>
</feature>
<dbReference type="InterPro" id="IPR003004">
    <property type="entry name" value="GspF/PilC"/>
</dbReference>
<proteinExistence type="inferred from homology"/>
<dbReference type="AlphaFoldDB" id="A0A9Q2HGJ4"/>
<comment type="caution">
    <text evidence="9">The sequence shown here is derived from an EMBL/GenBank/DDBJ whole genome shotgun (WGS) entry which is preliminary data.</text>
</comment>
<evidence type="ECO:0000256" key="6">
    <source>
        <dbReference type="ARBA" id="ARBA00023136"/>
    </source>
</evidence>
<dbReference type="InterPro" id="IPR047692">
    <property type="entry name" value="T4P_ComGB"/>
</dbReference>
<keyword evidence="3" id="KW-1003">Cell membrane</keyword>
<organism evidence="9 10">
    <name type="scientific">Nosocomiicoccus ampullae</name>
    <dbReference type="NCBI Taxonomy" id="489910"/>
    <lineage>
        <taxon>Bacteria</taxon>
        <taxon>Bacillati</taxon>
        <taxon>Bacillota</taxon>
        <taxon>Bacilli</taxon>
        <taxon>Bacillales</taxon>
        <taxon>Staphylococcaceae</taxon>
        <taxon>Nosocomiicoccus</taxon>
    </lineage>
</organism>
<evidence type="ECO:0000313" key="9">
    <source>
        <dbReference type="EMBL" id="MBB5176427.1"/>
    </source>
</evidence>
<comment type="similarity">
    <text evidence="2">Belongs to the GSP F family.</text>
</comment>
<evidence type="ECO:0000259" key="8">
    <source>
        <dbReference type="Pfam" id="PF00482"/>
    </source>
</evidence>
<evidence type="ECO:0000256" key="1">
    <source>
        <dbReference type="ARBA" id="ARBA00004651"/>
    </source>
</evidence>
<dbReference type="Pfam" id="PF00482">
    <property type="entry name" value="T2SSF"/>
    <property type="match status" value="2"/>
</dbReference>
<dbReference type="PRINTS" id="PR00812">
    <property type="entry name" value="BCTERIALGSPF"/>
</dbReference>
<keyword evidence="4 7" id="KW-0812">Transmembrane</keyword>
<comment type="subcellular location">
    <subcellularLocation>
        <location evidence="1">Cell membrane</location>
        <topology evidence="1">Multi-pass membrane protein</topology>
    </subcellularLocation>
</comment>
<feature type="domain" description="Type II secretion system protein GspF" evidence="8">
    <location>
        <begin position="217"/>
        <end position="339"/>
    </location>
</feature>
<evidence type="ECO:0000256" key="4">
    <source>
        <dbReference type="ARBA" id="ARBA00022692"/>
    </source>
</evidence>
<feature type="domain" description="Type II secretion system protein GspF" evidence="8">
    <location>
        <begin position="18"/>
        <end position="138"/>
    </location>
</feature>
<dbReference type="RefSeq" id="WP_183674898.1">
    <property type="nucleotide sequence ID" value="NZ_CBCRYX010000008.1"/>
</dbReference>
<evidence type="ECO:0000256" key="3">
    <source>
        <dbReference type="ARBA" id="ARBA00022475"/>
    </source>
</evidence>
<evidence type="ECO:0000256" key="2">
    <source>
        <dbReference type="ARBA" id="ARBA00005745"/>
    </source>
</evidence>
<evidence type="ECO:0000256" key="7">
    <source>
        <dbReference type="SAM" id="Phobius"/>
    </source>
</evidence>
<evidence type="ECO:0000256" key="5">
    <source>
        <dbReference type="ARBA" id="ARBA00022989"/>
    </source>
</evidence>
<feature type="transmembrane region" description="Helical" evidence="7">
    <location>
        <begin position="164"/>
        <end position="187"/>
    </location>
</feature>
<keyword evidence="10" id="KW-1185">Reference proteome</keyword>
<reference evidence="9 10" key="1">
    <citation type="submission" date="2020-08" db="EMBL/GenBank/DDBJ databases">
        <title>Genomic Encyclopedia of Type Strains, Phase IV (KMG-IV): sequencing the most valuable type-strain genomes for metagenomic binning, comparative biology and taxonomic classification.</title>
        <authorList>
            <person name="Goeker M."/>
        </authorList>
    </citation>
    <scope>NUCLEOTIDE SEQUENCE [LARGE SCALE GENOMIC DNA]</scope>
    <source>
        <strain evidence="9 10">DSM 19163</strain>
    </source>
</reference>
<dbReference type="GO" id="GO:0005886">
    <property type="term" value="C:plasma membrane"/>
    <property type="evidence" value="ECO:0007669"/>
    <property type="project" value="UniProtKB-SubCell"/>
</dbReference>
<dbReference type="Gene3D" id="1.20.81.30">
    <property type="entry name" value="Type II secretion system (T2SS), domain F"/>
    <property type="match status" value="2"/>
</dbReference>
<accession>A0A9Q2HGJ4</accession>
<keyword evidence="5 7" id="KW-1133">Transmembrane helix</keyword>
<protein>
    <submittedName>
        <fullName evidence="9">Competence protein ComGB</fullName>
    </submittedName>
</protein>
<gene>
    <name evidence="9" type="ORF">HNQ45_001315</name>
</gene>
<sequence length="348" mass="40305">MKFINIPTNKLKNYDADFLKKLAHLLDNGFTQKDALTFLVEQYEVLNKKDKEALTNLIETGSDLQTVLMYLGYHSSIIAQIRFSHVHGDVIKILEECHAYISKKRSTIKNLVKALQYPLILITLFIVILIALNYTVIPQFNILYESVGTNKSRMMNLLTGLLNFLPKFVLIIFIVSILFTIYLSMLLTSKNIKFKKSSMLRIPIINTYYKYFVTYKFSRELGFMFSNGIDSKEIINILKNQELDLELQFLGSEIERLLLAGESMSDAVKEIQLLDHRIIPFIKHGEYNSNVGKELILYSEYVLEGIIFKLEKLTRRIQPIIFIILGFLVICLYLVIVLPVFQMMSDLN</sequence>
<dbReference type="PANTHER" id="PTHR30012:SF0">
    <property type="entry name" value="TYPE II SECRETION SYSTEM PROTEIN F-RELATED"/>
    <property type="match status" value="1"/>
</dbReference>
<dbReference type="InterPro" id="IPR018076">
    <property type="entry name" value="T2SS_GspF_dom"/>
</dbReference>
<name>A0A9Q2HGJ4_9STAP</name>
<dbReference type="EMBL" id="JACHHF010000007">
    <property type="protein sequence ID" value="MBB5176427.1"/>
    <property type="molecule type" value="Genomic_DNA"/>
</dbReference>
<feature type="transmembrane region" description="Helical" evidence="7">
    <location>
        <begin position="320"/>
        <end position="341"/>
    </location>
</feature>
<dbReference type="Proteomes" id="UP000579136">
    <property type="component" value="Unassembled WGS sequence"/>
</dbReference>
<keyword evidence="6 7" id="KW-0472">Membrane</keyword>
<dbReference type="PANTHER" id="PTHR30012">
    <property type="entry name" value="GENERAL SECRETION PATHWAY PROTEIN"/>
    <property type="match status" value="1"/>
</dbReference>
<dbReference type="NCBIfam" id="NF041012">
    <property type="entry name" value="T4P_ComGB"/>
    <property type="match status" value="1"/>
</dbReference>